<dbReference type="InterPro" id="IPR011993">
    <property type="entry name" value="PH-like_dom_sf"/>
</dbReference>
<evidence type="ECO:0000259" key="9">
    <source>
        <dbReference type="PROSITE" id="PS50018"/>
    </source>
</evidence>
<evidence type="ECO:0000256" key="6">
    <source>
        <dbReference type="PROSITE-ProRule" id="PRU00432"/>
    </source>
</evidence>
<dbReference type="InterPro" id="IPR039360">
    <property type="entry name" value="Ras_GTPase"/>
</dbReference>
<dbReference type="SUPFAM" id="SSF48350">
    <property type="entry name" value="GTPase activation domain, GAP"/>
    <property type="match status" value="1"/>
</dbReference>
<sequence>MLQKGFAKNIPPYPGPNKMRDCYCTVNLDQEEVFRTKIVEKSLCPFYGEDFYCEIPRSFRHLSFYIFDRDVFRRDSSIGKVAVKKENLQKYHGKDTWFQLQPVSADSEVQGKVHVELRLSEVITDNGIVCIKLACQGLPIVNGQCDPYAAVSLLGPTRSEAKKTKVKRKTNNPQFDEVFYFEVTRPPSYTRRHFDVEEEDVDKMALRVDLWNASNLKFGDEFLGEVRIPLKVLAHSGLHDAWYFLQPRDNGSKSEKLDDLGSLRLNIVYTEDHVFPSESYSPLRDLLLRSARMEPVSASAAHILGEVCREKQEAAIPLVRLFLHYGEIVPFLSAIAQAEVNRTQDPNTIFRGNSLTSKCIDETMKLAGMHYLQVTLKPIIDEVSIPPHHCSWMNDRNVNGDIFKNTENLRQYVDRIFTVITKSGVSCPTVMCDIFSSLRESAAKRFQGNRSHPDVRYTAVSSFIFLRFFAPAILSPNLFQLRPHHPDPSTSRTLTLISKTIQTLGSLSKSKSVSHLKTRSEVTLASLVLTRFMIKRAQGRNRFGMKNFKKRWFRLTNHEFTYHKSKGENALCSIPIENILAVERLEEESFKMKNMFQVIQPERALYIQANNCVEARDWIDILTKVSQCNRKRLSTYHPSAYLNGHWLCCKLSSDTAPGCTPCTAGLPANIQLDVDGDRETERIFSLFSTYMAKLVKMQEACGSKSVYDGPEQEEYSSFIIDDPQETYKTLKQIVSAVQTLEQEHAQYKRDKFRKTKYGSQ</sequence>
<dbReference type="GO" id="GO:0005096">
    <property type="term" value="F:GTPase activator activity"/>
    <property type="evidence" value="ECO:0007669"/>
    <property type="project" value="UniProtKB-KW"/>
</dbReference>
<dbReference type="SMART" id="SM00239">
    <property type="entry name" value="C2"/>
    <property type="match status" value="2"/>
</dbReference>
<dbReference type="PROSITE" id="PS50003">
    <property type="entry name" value="PH_DOMAIN"/>
    <property type="match status" value="1"/>
</dbReference>
<dbReference type="Pfam" id="PF00168">
    <property type="entry name" value="C2"/>
    <property type="match status" value="2"/>
</dbReference>
<dbReference type="Pfam" id="PF00169">
    <property type="entry name" value="PH"/>
    <property type="match status" value="1"/>
</dbReference>
<dbReference type="SUPFAM" id="SSF49562">
    <property type="entry name" value="C2 domain (Calcium/lipid-binding domain, CaLB)"/>
    <property type="match status" value="2"/>
</dbReference>
<evidence type="ECO:0000259" key="8">
    <source>
        <dbReference type="PROSITE" id="PS50004"/>
    </source>
</evidence>
<dbReference type="SUPFAM" id="SSF50729">
    <property type="entry name" value="PH domain-like"/>
    <property type="match status" value="1"/>
</dbReference>
<dbReference type="InterPro" id="IPR001562">
    <property type="entry name" value="Znf_Btk_motif"/>
</dbReference>
<evidence type="ECO:0000256" key="1">
    <source>
        <dbReference type="ARBA" id="ARBA00022468"/>
    </source>
</evidence>
<dbReference type="AlphaFoldDB" id="A0A8C9WQI9"/>
<evidence type="ECO:0000313" key="11">
    <source>
        <dbReference type="Proteomes" id="UP000694397"/>
    </source>
</evidence>
<protein>
    <submittedName>
        <fullName evidence="10">RAS p21 protein activator 3</fullName>
    </submittedName>
</protein>
<dbReference type="SMART" id="SM00233">
    <property type="entry name" value="PH"/>
    <property type="match status" value="1"/>
</dbReference>
<name>A0A8C9WQI9_SCLFO</name>
<dbReference type="InterPro" id="IPR000008">
    <property type="entry name" value="C2_dom"/>
</dbReference>
<keyword evidence="1" id="KW-0343">GTPase activation</keyword>
<dbReference type="Gene3D" id="1.10.506.10">
    <property type="entry name" value="GTPase Activation - p120gap, domain 1"/>
    <property type="match status" value="2"/>
</dbReference>
<dbReference type="PROSITE" id="PS00509">
    <property type="entry name" value="RAS_GTPASE_ACTIV_1"/>
    <property type="match status" value="1"/>
</dbReference>
<feature type="domain" description="PH" evidence="7">
    <location>
        <begin position="526"/>
        <end position="627"/>
    </location>
</feature>
<dbReference type="InterPro" id="IPR001849">
    <property type="entry name" value="PH_domain"/>
</dbReference>
<reference evidence="10 11" key="1">
    <citation type="submission" date="2019-04" db="EMBL/GenBank/DDBJ databases">
        <authorList>
            <consortium name="Wellcome Sanger Institute Data Sharing"/>
        </authorList>
    </citation>
    <scope>NUCLEOTIDE SEQUENCE [LARGE SCALE GENOMIC DNA]</scope>
</reference>
<keyword evidence="11" id="KW-1185">Reference proteome</keyword>
<dbReference type="GO" id="GO:0008270">
    <property type="term" value="F:zinc ion binding"/>
    <property type="evidence" value="ECO:0007669"/>
    <property type="project" value="UniProtKB-KW"/>
</dbReference>
<evidence type="ECO:0000256" key="4">
    <source>
        <dbReference type="ARBA" id="ARBA00022771"/>
    </source>
</evidence>
<dbReference type="PANTHER" id="PTHR10194:SF53">
    <property type="entry name" value="RAS GTPASE-ACTIVATING PROTEIN 3"/>
    <property type="match status" value="1"/>
</dbReference>
<dbReference type="PANTHER" id="PTHR10194">
    <property type="entry name" value="RAS GTPASE-ACTIVATING PROTEINS"/>
    <property type="match status" value="1"/>
</dbReference>
<dbReference type="Pfam" id="PF00779">
    <property type="entry name" value="BTK"/>
    <property type="match status" value="1"/>
</dbReference>
<dbReference type="SMART" id="SM00107">
    <property type="entry name" value="BTK"/>
    <property type="match status" value="1"/>
</dbReference>
<feature type="domain" description="Ras-GAP" evidence="9">
    <location>
        <begin position="310"/>
        <end position="506"/>
    </location>
</feature>
<proteinExistence type="predicted"/>
<dbReference type="InterPro" id="IPR008936">
    <property type="entry name" value="Rho_GTPase_activation_prot"/>
</dbReference>
<dbReference type="PROSITE" id="PS51113">
    <property type="entry name" value="ZF_BTK"/>
    <property type="match status" value="1"/>
</dbReference>
<evidence type="ECO:0000313" key="10">
    <source>
        <dbReference type="Ensembl" id="ENSSFOP00015078360.1"/>
    </source>
</evidence>
<dbReference type="FunFam" id="2.30.29.30:FF:000144">
    <property type="entry name" value="Ras GTPase-activating protein 2 isoform 3"/>
    <property type="match status" value="1"/>
</dbReference>
<dbReference type="Ensembl" id="ENSSFOT00015050224.1">
    <property type="protein sequence ID" value="ENSSFOP00015078360.1"/>
    <property type="gene ID" value="ENSSFOG00015007579.2"/>
</dbReference>
<dbReference type="PROSITE" id="PS50004">
    <property type="entry name" value="C2"/>
    <property type="match status" value="2"/>
</dbReference>
<dbReference type="PRINTS" id="PR00402">
    <property type="entry name" value="TECBTKDOMAIN"/>
</dbReference>
<evidence type="ECO:0000256" key="2">
    <source>
        <dbReference type="ARBA" id="ARBA00022723"/>
    </source>
</evidence>
<dbReference type="Gene3D" id="2.60.40.150">
    <property type="entry name" value="C2 domain"/>
    <property type="match status" value="2"/>
</dbReference>
<dbReference type="InterPro" id="IPR023152">
    <property type="entry name" value="RasGAP_CS"/>
</dbReference>
<gene>
    <name evidence="10" type="primary">RASA3</name>
    <name evidence="10" type="synonym">rasa3</name>
</gene>
<evidence type="ECO:0000256" key="5">
    <source>
        <dbReference type="ARBA" id="ARBA00022833"/>
    </source>
</evidence>
<keyword evidence="3" id="KW-0677">Repeat</keyword>
<dbReference type="GeneTree" id="ENSGT00940000157953"/>
<evidence type="ECO:0000259" key="7">
    <source>
        <dbReference type="PROSITE" id="PS50003"/>
    </source>
</evidence>
<accession>A0A8C9WQI9</accession>
<dbReference type="InterPro" id="IPR001936">
    <property type="entry name" value="RasGAP_dom"/>
</dbReference>
<reference evidence="10" key="3">
    <citation type="submission" date="2025-09" db="UniProtKB">
        <authorList>
            <consortium name="Ensembl"/>
        </authorList>
    </citation>
    <scope>IDENTIFICATION</scope>
</reference>
<dbReference type="Gene3D" id="2.30.29.30">
    <property type="entry name" value="Pleckstrin-homology domain (PH domain)/Phosphotyrosine-binding domain (PTB)"/>
    <property type="match status" value="1"/>
</dbReference>
<dbReference type="CDD" id="cd04010">
    <property type="entry name" value="C2B_RasA3"/>
    <property type="match status" value="1"/>
</dbReference>
<reference evidence="10" key="2">
    <citation type="submission" date="2025-08" db="UniProtKB">
        <authorList>
            <consortium name="Ensembl"/>
        </authorList>
    </citation>
    <scope>IDENTIFICATION</scope>
</reference>
<keyword evidence="4 6" id="KW-0863">Zinc-finger</keyword>
<feature type="domain" description="C2" evidence="8">
    <location>
        <begin position="109"/>
        <end position="243"/>
    </location>
</feature>
<dbReference type="InterPro" id="IPR035892">
    <property type="entry name" value="C2_domain_sf"/>
</dbReference>
<dbReference type="PROSITE" id="PS50018">
    <property type="entry name" value="RAS_GTPASE_ACTIV_2"/>
    <property type="match status" value="1"/>
</dbReference>
<feature type="domain" description="C2" evidence="8">
    <location>
        <begin position="1"/>
        <end position="98"/>
    </location>
</feature>
<evidence type="ECO:0000256" key="3">
    <source>
        <dbReference type="ARBA" id="ARBA00022737"/>
    </source>
</evidence>
<dbReference type="GO" id="GO:0035556">
    <property type="term" value="P:intracellular signal transduction"/>
    <property type="evidence" value="ECO:0007669"/>
    <property type="project" value="InterPro"/>
</dbReference>
<keyword evidence="2" id="KW-0479">Metal-binding</keyword>
<dbReference type="Pfam" id="PF00616">
    <property type="entry name" value="RasGAP"/>
    <property type="match status" value="1"/>
</dbReference>
<organism evidence="10 11">
    <name type="scientific">Scleropages formosus</name>
    <name type="common">Asian bonytongue</name>
    <name type="synonym">Osteoglossum formosum</name>
    <dbReference type="NCBI Taxonomy" id="113540"/>
    <lineage>
        <taxon>Eukaryota</taxon>
        <taxon>Metazoa</taxon>
        <taxon>Chordata</taxon>
        <taxon>Craniata</taxon>
        <taxon>Vertebrata</taxon>
        <taxon>Euteleostomi</taxon>
        <taxon>Actinopterygii</taxon>
        <taxon>Neopterygii</taxon>
        <taxon>Teleostei</taxon>
        <taxon>Osteoglossocephala</taxon>
        <taxon>Osteoglossomorpha</taxon>
        <taxon>Osteoglossiformes</taxon>
        <taxon>Osteoglossidae</taxon>
        <taxon>Scleropages</taxon>
    </lineage>
</organism>
<dbReference type="CDD" id="cd08401">
    <property type="entry name" value="C2A_RasA2_RasA3"/>
    <property type="match status" value="1"/>
</dbReference>
<dbReference type="SMART" id="SM00323">
    <property type="entry name" value="RasGAP"/>
    <property type="match status" value="1"/>
</dbReference>
<dbReference type="Proteomes" id="UP000694397">
    <property type="component" value="Chromosome 12"/>
</dbReference>
<keyword evidence="5" id="KW-0862">Zinc</keyword>